<feature type="compositionally biased region" description="Acidic residues" evidence="1">
    <location>
        <begin position="195"/>
        <end position="208"/>
    </location>
</feature>
<evidence type="ECO:0000259" key="2">
    <source>
        <dbReference type="Pfam" id="PF00188"/>
    </source>
</evidence>
<feature type="region of interest" description="Disordered" evidence="1">
    <location>
        <begin position="195"/>
        <end position="330"/>
    </location>
</feature>
<evidence type="ECO:0000313" key="5">
    <source>
        <dbReference type="Proteomes" id="UP000326476"/>
    </source>
</evidence>
<feature type="compositionally biased region" description="Acidic residues" evidence="1">
    <location>
        <begin position="218"/>
        <end position="245"/>
    </location>
</feature>
<comment type="caution">
    <text evidence="4">The sequence shown here is derived from an EMBL/GenBank/DDBJ whole genome shotgun (WGS) entry which is preliminary data.</text>
</comment>
<feature type="compositionally biased region" description="Polar residues" evidence="1">
    <location>
        <begin position="296"/>
        <end position="330"/>
    </location>
</feature>
<dbReference type="Pfam" id="PF00188">
    <property type="entry name" value="CAP"/>
    <property type="match status" value="1"/>
</dbReference>
<feature type="domain" description="PepSY" evidence="3">
    <location>
        <begin position="147"/>
        <end position="190"/>
    </location>
</feature>
<reference evidence="5" key="1">
    <citation type="submission" date="2019-09" db="EMBL/GenBank/DDBJ databases">
        <title>Draft genome sequence assemblies of isolates from the urinary tract.</title>
        <authorList>
            <person name="Mores C.R."/>
            <person name="Putonti C."/>
            <person name="Wolfe A.J."/>
        </authorList>
    </citation>
    <scope>NUCLEOTIDE SEQUENCE [LARGE SCALE GENOMIC DNA]</scope>
    <source>
        <strain evidence="5">UMB8614</strain>
    </source>
</reference>
<dbReference type="EMBL" id="VYVN01000011">
    <property type="protein sequence ID" value="KAA9240048.1"/>
    <property type="molecule type" value="Genomic_DNA"/>
</dbReference>
<dbReference type="InterPro" id="IPR014044">
    <property type="entry name" value="CAP_dom"/>
</dbReference>
<dbReference type="RefSeq" id="WP_111821931.1">
    <property type="nucleotide sequence ID" value="NZ_QMGY01000002.1"/>
</dbReference>
<evidence type="ECO:0000256" key="1">
    <source>
        <dbReference type="SAM" id="MobiDB-lite"/>
    </source>
</evidence>
<dbReference type="CDD" id="cd05379">
    <property type="entry name" value="CAP_bacterial"/>
    <property type="match status" value="1"/>
</dbReference>
<protein>
    <submittedName>
        <fullName evidence="4">CAP domain-containing protein</fullName>
    </submittedName>
</protein>
<feature type="compositionally biased region" description="Acidic residues" evidence="1">
    <location>
        <begin position="252"/>
        <end position="266"/>
    </location>
</feature>
<feature type="domain" description="SCP" evidence="2">
    <location>
        <begin position="346"/>
        <end position="460"/>
    </location>
</feature>
<proteinExistence type="predicted"/>
<organism evidence="4 5">
    <name type="scientific">Aerococcus tenax</name>
    <dbReference type="NCBI Taxonomy" id="3078812"/>
    <lineage>
        <taxon>Bacteria</taxon>
        <taxon>Bacillati</taxon>
        <taxon>Bacillota</taxon>
        <taxon>Bacilli</taxon>
        <taxon>Lactobacillales</taxon>
        <taxon>Aerococcaceae</taxon>
        <taxon>Aerococcus</taxon>
    </lineage>
</organism>
<gene>
    <name evidence="4" type="ORF">F6I34_05420</name>
</gene>
<dbReference type="InterPro" id="IPR025711">
    <property type="entry name" value="PepSY"/>
</dbReference>
<dbReference type="Proteomes" id="UP000326476">
    <property type="component" value="Unassembled WGS sequence"/>
</dbReference>
<name>A0A5N1BIU1_9LACT</name>
<sequence>MEFNKKLLVGLSAVGLGVFGLSDQVQADEYDDYDDIYEDYDYDDYDNYDDFDDYDDDDFDYDDYDDDWDDDDIYYLSPSHHFAPAPAAYQESENNVVNPQYQVEVDNDDVDDYDDYEEVNHQDYQVQTIDGSAALEASLAHSGLAEAQIQDVEIEEDEEDGRLVYEVEFEHGNIEYEYFIDGLNAAVVDYEYDSEDDDHYDDHDDDFDADKHEHGKDQDDDLDDDFDDDLDGKDQGDDLDDDLNDDDRQDHDDDLADRFDDDDDDSEKGYDKKTKEQAEARPKPQENPQSDKKANQEQASNQGQAKQTANDQASKNQALADPTTNSQASLDQGVSMEEAVVAHFHDLVNAERQSLGLSSLSYGNAYQAASDIRTKEIIDVFSHTRPNGQAFNTASGFEGAGNYVGENIQQSYAKPGTNPQAIAQGLFDNWKASPGHYENMIDPGFNSQALGLEFVKDGDDILVYSAQILGQ</sequence>
<dbReference type="AlphaFoldDB" id="A0A5N1BIU1"/>
<dbReference type="Gene3D" id="3.40.33.10">
    <property type="entry name" value="CAP"/>
    <property type="match status" value="1"/>
</dbReference>
<dbReference type="Gene3D" id="3.10.450.40">
    <property type="match status" value="1"/>
</dbReference>
<dbReference type="Pfam" id="PF03413">
    <property type="entry name" value="PepSY"/>
    <property type="match status" value="1"/>
</dbReference>
<keyword evidence="5" id="KW-1185">Reference proteome</keyword>
<feature type="compositionally biased region" description="Basic and acidic residues" evidence="1">
    <location>
        <begin position="267"/>
        <end position="295"/>
    </location>
</feature>
<accession>A0A5N1BIU1</accession>
<evidence type="ECO:0000313" key="4">
    <source>
        <dbReference type="EMBL" id="KAA9240048.1"/>
    </source>
</evidence>
<dbReference type="SUPFAM" id="SSF55797">
    <property type="entry name" value="PR-1-like"/>
    <property type="match status" value="1"/>
</dbReference>
<evidence type="ECO:0000259" key="3">
    <source>
        <dbReference type="Pfam" id="PF03413"/>
    </source>
</evidence>
<dbReference type="InterPro" id="IPR035940">
    <property type="entry name" value="CAP_sf"/>
</dbReference>